<reference evidence="1" key="1">
    <citation type="journal article" date="2015" name="Nature">
        <title>Complex archaea that bridge the gap between prokaryotes and eukaryotes.</title>
        <authorList>
            <person name="Spang A."/>
            <person name="Saw J.H."/>
            <person name="Jorgensen S.L."/>
            <person name="Zaremba-Niedzwiedzka K."/>
            <person name="Martijn J."/>
            <person name="Lind A.E."/>
            <person name="van Eijk R."/>
            <person name="Schleper C."/>
            <person name="Guy L."/>
            <person name="Ettema T.J."/>
        </authorList>
    </citation>
    <scope>NUCLEOTIDE SEQUENCE</scope>
</reference>
<accession>A0A0F8WPX0</accession>
<dbReference type="GO" id="GO:0003677">
    <property type="term" value="F:DNA binding"/>
    <property type="evidence" value="ECO:0007669"/>
    <property type="project" value="InterPro"/>
</dbReference>
<sequence length="200" mass="22840">MKEKDRGEVIGAYAIAEITGSKFPHITFMSIEEIENVRDKSELWKKHKKGPWKDWFVEMAKKTVIKRAQKTWPKGTGRLERAVQLAHIADGYTEKDAAIDVEPVELITEEQAKELRAGARKAKLRVERIYKAFNIDKMEELPANKYETCQKRINTAGLVHILKTAEGDPPLRVSAKDWGMTYSDLEAMGAEYKTKAMICE</sequence>
<dbReference type="GO" id="GO:0006259">
    <property type="term" value="P:DNA metabolic process"/>
    <property type="evidence" value="ECO:0007669"/>
    <property type="project" value="InterPro"/>
</dbReference>
<comment type="caution">
    <text evidence="1">The sequence shown here is derived from an EMBL/GenBank/DDBJ whole genome shotgun (WGS) entry which is preliminary data.</text>
</comment>
<proteinExistence type="predicted"/>
<evidence type="ECO:0000313" key="1">
    <source>
        <dbReference type="EMBL" id="KKK58957.1"/>
    </source>
</evidence>
<name>A0A0F8WPX0_9ZZZZ</name>
<dbReference type="EMBL" id="LAZR01063719">
    <property type="protein sequence ID" value="KKK58957.1"/>
    <property type="molecule type" value="Genomic_DNA"/>
</dbReference>
<organism evidence="1">
    <name type="scientific">marine sediment metagenome</name>
    <dbReference type="NCBI Taxonomy" id="412755"/>
    <lineage>
        <taxon>unclassified sequences</taxon>
        <taxon>metagenomes</taxon>
        <taxon>ecological metagenomes</taxon>
    </lineage>
</organism>
<dbReference type="InterPro" id="IPR018330">
    <property type="entry name" value="RecT_fam"/>
</dbReference>
<gene>
    <name evidence="1" type="ORF">LCGC14_3039210</name>
</gene>
<dbReference type="Pfam" id="PF03837">
    <property type="entry name" value="RecT"/>
    <property type="match status" value="1"/>
</dbReference>
<protein>
    <submittedName>
        <fullName evidence="1">Uncharacterized protein</fullName>
    </submittedName>
</protein>
<dbReference type="AlphaFoldDB" id="A0A0F8WPX0"/>